<name>A0ACC1PC64_9PEZI</name>
<sequence length="205" mass="22762">MACAERHALRLPRRRCIALDSTGRLKGKARKQARDAAKANSGQPANRKPRHTINVSDFTLMAGAIAEFKPAVKIPTALDNLFSRVIEARQLFSDCTHLQGEAPSPSTGPTDEPSVHLANRFSGLHVETSSEQNTAAETAAQPDESDYVLENVVLVAIVKSEEDIEDDFFLAIHSFMLDLHDLRDSLRYRYWSSYRKTGSNELTGH</sequence>
<keyword evidence="2" id="KW-1185">Reference proteome</keyword>
<gene>
    <name evidence="1" type="ORF">NUW58_g3180</name>
</gene>
<dbReference type="EMBL" id="JAPDGR010000466">
    <property type="protein sequence ID" value="KAJ2989988.1"/>
    <property type="molecule type" value="Genomic_DNA"/>
</dbReference>
<evidence type="ECO:0000313" key="2">
    <source>
        <dbReference type="Proteomes" id="UP001143856"/>
    </source>
</evidence>
<evidence type="ECO:0000313" key="1">
    <source>
        <dbReference type="EMBL" id="KAJ2989988.1"/>
    </source>
</evidence>
<protein>
    <submittedName>
        <fullName evidence="1">Uncharacterized protein</fullName>
    </submittedName>
</protein>
<reference evidence="1" key="1">
    <citation type="submission" date="2022-10" db="EMBL/GenBank/DDBJ databases">
        <title>Genome Sequence of Xylaria curta.</title>
        <authorList>
            <person name="Buettner E."/>
        </authorList>
    </citation>
    <scope>NUCLEOTIDE SEQUENCE</scope>
    <source>
        <strain evidence="1">Babe10</strain>
    </source>
</reference>
<comment type="caution">
    <text evidence="1">The sequence shown here is derived from an EMBL/GenBank/DDBJ whole genome shotgun (WGS) entry which is preliminary data.</text>
</comment>
<proteinExistence type="predicted"/>
<organism evidence="1 2">
    <name type="scientific">Xylaria curta</name>
    <dbReference type="NCBI Taxonomy" id="42375"/>
    <lineage>
        <taxon>Eukaryota</taxon>
        <taxon>Fungi</taxon>
        <taxon>Dikarya</taxon>
        <taxon>Ascomycota</taxon>
        <taxon>Pezizomycotina</taxon>
        <taxon>Sordariomycetes</taxon>
        <taxon>Xylariomycetidae</taxon>
        <taxon>Xylariales</taxon>
        <taxon>Xylariaceae</taxon>
        <taxon>Xylaria</taxon>
    </lineage>
</organism>
<dbReference type="Proteomes" id="UP001143856">
    <property type="component" value="Unassembled WGS sequence"/>
</dbReference>
<accession>A0ACC1PC64</accession>